<dbReference type="PROSITE" id="PS50931">
    <property type="entry name" value="HTH_LYSR"/>
    <property type="match status" value="1"/>
</dbReference>
<dbReference type="Gene3D" id="1.10.10.10">
    <property type="entry name" value="Winged helix-like DNA-binding domain superfamily/Winged helix DNA-binding domain"/>
    <property type="match status" value="1"/>
</dbReference>
<dbReference type="Gene3D" id="3.40.190.290">
    <property type="match status" value="1"/>
</dbReference>
<dbReference type="InterPro" id="IPR000847">
    <property type="entry name" value="LysR_HTH_N"/>
</dbReference>
<accession>A0A285TI11</accession>
<evidence type="ECO:0000256" key="2">
    <source>
        <dbReference type="ARBA" id="ARBA00023015"/>
    </source>
</evidence>
<dbReference type="Pfam" id="PF00126">
    <property type="entry name" value="HTH_1"/>
    <property type="match status" value="1"/>
</dbReference>
<comment type="similarity">
    <text evidence="1">Belongs to the LysR transcriptional regulatory family.</text>
</comment>
<gene>
    <name evidence="6" type="ORF">SAMN05421512_111168</name>
</gene>
<dbReference type="GO" id="GO:0003700">
    <property type="term" value="F:DNA-binding transcription factor activity"/>
    <property type="evidence" value="ECO:0007669"/>
    <property type="project" value="InterPro"/>
</dbReference>
<dbReference type="FunFam" id="1.10.10.10:FF:000001">
    <property type="entry name" value="LysR family transcriptional regulator"/>
    <property type="match status" value="1"/>
</dbReference>
<evidence type="ECO:0000256" key="3">
    <source>
        <dbReference type="ARBA" id="ARBA00023125"/>
    </source>
</evidence>
<dbReference type="InterPro" id="IPR005119">
    <property type="entry name" value="LysR_subst-bd"/>
</dbReference>
<dbReference type="SUPFAM" id="SSF53850">
    <property type="entry name" value="Periplasmic binding protein-like II"/>
    <property type="match status" value="1"/>
</dbReference>
<organism evidence="6 7">
    <name type="scientific">Stappia indica</name>
    <dbReference type="NCBI Taxonomy" id="538381"/>
    <lineage>
        <taxon>Bacteria</taxon>
        <taxon>Pseudomonadati</taxon>
        <taxon>Pseudomonadota</taxon>
        <taxon>Alphaproteobacteria</taxon>
        <taxon>Hyphomicrobiales</taxon>
        <taxon>Stappiaceae</taxon>
        <taxon>Stappia</taxon>
    </lineage>
</organism>
<keyword evidence="2" id="KW-0805">Transcription regulation</keyword>
<keyword evidence="7" id="KW-1185">Reference proteome</keyword>
<name>A0A285TI11_9HYPH</name>
<dbReference type="InterPro" id="IPR058163">
    <property type="entry name" value="LysR-type_TF_proteobact-type"/>
</dbReference>
<keyword evidence="4" id="KW-0804">Transcription</keyword>
<dbReference type="GO" id="GO:0043565">
    <property type="term" value="F:sequence-specific DNA binding"/>
    <property type="evidence" value="ECO:0007669"/>
    <property type="project" value="TreeGrafter"/>
</dbReference>
<keyword evidence="3" id="KW-0238">DNA-binding</keyword>
<dbReference type="PANTHER" id="PTHR30537">
    <property type="entry name" value="HTH-TYPE TRANSCRIPTIONAL REGULATOR"/>
    <property type="match status" value="1"/>
</dbReference>
<evidence type="ECO:0000256" key="4">
    <source>
        <dbReference type="ARBA" id="ARBA00023163"/>
    </source>
</evidence>
<dbReference type="RefSeq" id="WP_067218525.1">
    <property type="nucleotide sequence ID" value="NZ_MBQE01000002.1"/>
</dbReference>
<dbReference type="GO" id="GO:0006351">
    <property type="term" value="P:DNA-templated transcription"/>
    <property type="evidence" value="ECO:0007669"/>
    <property type="project" value="TreeGrafter"/>
</dbReference>
<dbReference type="Proteomes" id="UP000219331">
    <property type="component" value="Unassembled WGS sequence"/>
</dbReference>
<evidence type="ECO:0000256" key="1">
    <source>
        <dbReference type="ARBA" id="ARBA00009437"/>
    </source>
</evidence>
<dbReference type="Pfam" id="PF03466">
    <property type="entry name" value="LysR_substrate"/>
    <property type="match status" value="1"/>
</dbReference>
<dbReference type="CDD" id="cd08422">
    <property type="entry name" value="PBP2_CrgA_like"/>
    <property type="match status" value="1"/>
</dbReference>
<reference evidence="6 7" key="1">
    <citation type="submission" date="2017-08" db="EMBL/GenBank/DDBJ databases">
        <authorList>
            <person name="de Groot N.N."/>
        </authorList>
    </citation>
    <scope>NUCLEOTIDE SEQUENCE [LARGE SCALE GENOMIC DNA]</scope>
    <source>
        <strain evidence="6 7">USBA 352</strain>
    </source>
</reference>
<dbReference type="PANTHER" id="PTHR30537:SF35">
    <property type="entry name" value="TRANSCRIPTIONAL REGULATORY PROTEIN"/>
    <property type="match status" value="1"/>
</dbReference>
<dbReference type="OrthoDB" id="9813056at2"/>
<dbReference type="STRING" id="538381.GCA_001696535_01681"/>
<dbReference type="InterPro" id="IPR036388">
    <property type="entry name" value="WH-like_DNA-bd_sf"/>
</dbReference>
<dbReference type="AlphaFoldDB" id="A0A285TI11"/>
<dbReference type="FunFam" id="3.40.190.290:FF:000001">
    <property type="entry name" value="Transcriptional regulator, LysR family"/>
    <property type="match status" value="1"/>
</dbReference>
<sequence>MDTLSRMRCFLKVVDAGGFSAAARELGRSKALVSKYVGELEDELGARLLNRTTRQISMTEVGHAFYKEASDILTRIDDLKASIQNTHQEARGTLRISAPRSMGDDFLNPAIMDFLAAEPQISVDLRLEDRFVDLVEEGFDAAIRVAELTDSSLIARKLAPFRGVVCASPEAVARFGRPEHPQDLANLPCIIDNNYRFRNNWQFQVEGNRINVPVKGRVEVNSAEAARAAAVAGLGFLRIPYIFVHRELADGRLEPMLEGFHPEGQAIYVVYPHRRHLSGKVRAFVDFLGEWFAERRRQGEVC</sequence>
<dbReference type="InterPro" id="IPR036390">
    <property type="entry name" value="WH_DNA-bd_sf"/>
</dbReference>
<protein>
    <submittedName>
        <fullName evidence="6">Transcriptional regulator, LysR family</fullName>
    </submittedName>
</protein>
<evidence type="ECO:0000259" key="5">
    <source>
        <dbReference type="PROSITE" id="PS50931"/>
    </source>
</evidence>
<dbReference type="SUPFAM" id="SSF46785">
    <property type="entry name" value="Winged helix' DNA-binding domain"/>
    <property type="match status" value="1"/>
</dbReference>
<evidence type="ECO:0000313" key="7">
    <source>
        <dbReference type="Proteomes" id="UP000219331"/>
    </source>
</evidence>
<feature type="domain" description="HTH lysR-type" evidence="5">
    <location>
        <begin position="1"/>
        <end position="59"/>
    </location>
</feature>
<dbReference type="EMBL" id="OBML01000011">
    <property type="protein sequence ID" value="SOC21831.1"/>
    <property type="molecule type" value="Genomic_DNA"/>
</dbReference>
<evidence type="ECO:0000313" key="6">
    <source>
        <dbReference type="EMBL" id="SOC21831.1"/>
    </source>
</evidence>
<proteinExistence type="inferred from homology"/>